<dbReference type="FunFam" id="2.40.50.100:FF:000010">
    <property type="entry name" value="Acetyltransferase component of pyruvate dehydrogenase complex"/>
    <property type="match status" value="2"/>
</dbReference>
<proteinExistence type="inferred from homology"/>
<dbReference type="InterPro" id="IPR036625">
    <property type="entry name" value="E3-bd_dom_sf"/>
</dbReference>
<feature type="compositionally biased region" description="Basic residues" evidence="6">
    <location>
        <begin position="249"/>
        <end position="258"/>
    </location>
</feature>
<dbReference type="GeneID" id="17044264"/>
<evidence type="ECO:0000259" key="8">
    <source>
        <dbReference type="PROSITE" id="PS51826"/>
    </source>
</evidence>
<dbReference type="PANTHER" id="PTHR23151:SF90">
    <property type="entry name" value="DIHYDROLIPOYLLYSINE-RESIDUE ACETYLTRANSFERASE COMPONENT OF PYRUVATE DEHYDROGENASE COMPLEX, MITOCHONDRIAL-RELATED"/>
    <property type="match status" value="1"/>
</dbReference>
<comment type="similarity">
    <text evidence="1 5">Belongs to the 2-oxoacid dehydrogenase family.</text>
</comment>
<dbReference type="PROSITE" id="PS50968">
    <property type="entry name" value="BIOTINYL_LIPOYL"/>
    <property type="match status" value="2"/>
</dbReference>
<dbReference type="Pfam" id="PF00364">
    <property type="entry name" value="Biotin_lipoyl"/>
    <property type="match status" value="2"/>
</dbReference>
<keyword evidence="9" id="KW-0670">Pyruvate</keyword>
<dbReference type="Proteomes" id="UP000007264">
    <property type="component" value="Unassembled WGS sequence"/>
</dbReference>
<dbReference type="AlphaFoldDB" id="I0Z6H7"/>
<comment type="function">
    <text evidence="5">The pyruvate dehydrogenase complex catalyzes the overall conversion of pyruvate to acetyl-CoA and CO(2).</text>
</comment>
<dbReference type="CDD" id="cd06849">
    <property type="entry name" value="lipoyl_domain"/>
    <property type="match status" value="2"/>
</dbReference>
<dbReference type="GO" id="GO:0045254">
    <property type="term" value="C:pyruvate dehydrogenase complex"/>
    <property type="evidence" value="ECO:0007669"/>
    <property type="project" value="UniProtKB-UniRule"/>
</dbReference>
<comment type="catalytic activity">
    <reaction evidence="5">
        <text>N(6)-[(R)-dihydrolipoyl]-L-lysyl-[protein] + acetyl-CoA = N(6)-[(R)-S(8)-acetyldihydrolipoyl]-L-lysyl-[protein] + CoA</text>
        <dbReference type="Rhea" id="RHEA:17017"/>
        <dbReference type="Rhea" id="RHEA-COMP:10475"/>
        <dbReference type="Rhea" id="RHEA-COMP:10478"/>
        <dbReference type="ChEBI" id="CHEBI:57287"/>
        <dbReference type="ChEBI" id="CHEBI:57288"/>
        <dbReference type="ChEBI" id="CHEBI:83100"/>
        <dbReference type="ChEBI" id="CHEBI:83111"/>
        <dbReference type="EC" id="2.3.1.12"/>
    </reaction>
</comment>
<comment type="cofactor">
    <cofactor evidence="5">
        <name>(R)-lipoate</name>
        <dbReference type="ChEBI" id="CHEBI:83088"/>
    </cofactor>
    <text evidence="5">Binds 2 lipoyl cofactors covalently.</text>
</comment>
<name>I0Z6H7_COCSC</name>
<dbReference type="InterPro" id="IPR001078">
    <property type="entry name" value="2-oxoacid_DH_actylTfrase"/>
</dbReference>
<dbReference type="InterPro" id="IPR004167">
    <property type="entry name" value="PSBD"/>
</dbReference>
<comment type="subcellular location">
    <subcellularLocation>
        <location evidence="5">Mitochondrion</location>
    </subcellularLocation>
</comment>
<dbReference type="Pfam" id="PF00198">
    <property type="entry name" value="2-oxoacid_dh"/>
    <property type="match status" value="1"/>
</dbReference>
<dbReference type="PROSITE" id="PS51826">
    <property type="entry name" value="PSBD"/>
    <property type="match status" value="1"/>
</dbReference>
<dbReference type="KEGG" id="csl:COCSUDRAFT_26915"/>
<dbReference type="SUPFAM" id="SSF51230">
    <property type="entry name" value="Single hybrid motif"/>
    <property type="match status" value="2"/>
</dbReference>
<dbReference type="eggNOG" id="KOG0557">
    <property type="taxonomic scope" value="Eukaryota"/>
</dbReference>
<evidence type="ECO:0000256" key="3">
    <source>
        <dbReference type="ARBA" id="ARBA00022823"/>
    </source>
</evidence>
<feature type="domain" description="Peripheral subunit-binding (PSBD)" evidence="8">
    <location>
        <begin position="292"/>
        <end position="329"/>
    </location>
</feature>
<dbReference type="GO" id="GO:0004742">
    <property type="term" value="F:dihydrolipoyllysine-residue acetyltransferase activity"/>
    <property type="evidence" value="ECO:0007669"/>
    <property type="project" value="UniProtKB-UniRule"/>
</dbReference>
<keyword evidence="4 5" id="KW-0012">Acyltransferase</keyword>
<keyword evidence="2 5" id="KW-0808">Transferase</keyword>
<dbReference type="STRING" id="574566.I0Z6H7"/>
<sequence length="579" mass="59896">MRCTSLLFHRAFASGGLPPHTVMEMPALSPTMSQGNIAEWKKKEGEEFAAGDVLCEVETDKATMDWEAQDEGVLAKILAPDGTKDIAVGTPVAVIVDDAGDVAAFKDFTPGSGALAAPAAAAQEEPEEEEEDDAPAESSGGSGNYPPHTVMGLPALSPTMSQGNIAEWKKKAGDEVAAGDSIAEVETDKATMDWESQDDGYIAKLLVPDGAKDIPVGSPVAVFVEDQDAIAAFKDFTAEDAAGAGAPKKAPKKEKPAKKAAPAPSPAPSEPKKAAAPPTPKPGTAWAGGRVVASPYARKLARDAGVDIAQASGSGPNGGIVARDVQQLISSGGGKPSAAAAPAPGGEAEGDYTDVPNSQIRRITAQRLLESKTTIPHYYLTVDLNADRLIKLRAQLNEALAPSGGKISVNDFIIKASALALRKVPDVNASWNTDFIRVYHNVDVSVAVQTPNGLMVPVVRDADILGLAEISATVKELAAKAKAGKLKPAEFTGGTFSVSNLGMYGIDEFAAIINPPQSAILAVGATKNKVVAQAGGGFGESAVMSVTMSCDHRVVDGALGAQWLQAFRGYIEDPATMLL</sequence>
<dbReference type="NCBIfam" id="TIGR01349">
    <property type="entry name" value="PDHac_trf_mito"/>
    <property type="match status" value="1"/>
</dbReference>
<feature type="domain" description="Lipoyl-binding" evidence="7">
    <location>
        <begin position="20"/>
        <end position="96"/>
    </location>
</feature>
<dbReference type="EC" id="2.3.1.12" evidence="5"/>
<dbReference type="RefSeq" id="XP_005650790.1">
    <property type="nucleotide sequence ID" value="XM_005650733.1"/>
</dbReference>
<feature type="region of interest" description="Disordered" evidence="6">
    <location>
        <begin position="242"/>
        <end position="288"/>
    </location>
</feature>
<accession>I0Z6H7</accession>
<dbReference type="InterPro" id="IPR000089">
    <property type="entry name" value="Biotin_lipoyl"/>
</dbReference>
<dbReference type="GO" id="GO:0005739">
    <property type="term" value="C:mitochondrion"/>
    <property type="evidence" value="ECO:0007669"/>
    <property type="project" value="UniProtKB-SubCell"/>
</dbReference>
<dbReference type="SUPFAM" id="SSF52777">
    <property type="entry name" value="CoA-dependent acyltransferases"/>
    <property type="match status" value="1"/>
</dbReference>
<organism evidence="9 10">
    <name type="scientific">Coccomyxa subellipsoidea (strain C-169)</name>
    <name type="common">Green microalga</name>
    <dbReference type="NCBI Taxonomy" id="574566"/>
    <lineage>
        <taxon>Eukaryota</taxon>
        <taxon>Viridiplantae</taxon>
        <taxon>Chlorophyta</taxon>
        <taxon>core chlorophytes</taxon>
        <taxon>Trebouxiophyceae</taxon>
        <taxon>Trebouxiophyceae incertae sedis</taxon>
        <taxon>Coccomyxaceae</taxon>
        <taxon>Coccomyxa</taxon>
        <taxon>Coccomyxa subellipsoidea</taxon>
    </lineage>
</organism>
<evidence type="ECO:0000256" key="4">
    <source>
        <dbReference type="ARBA" id="ARBA00023315"/>
    </source>
</evidence>
<keyword evidence="3 5" id="KW-0450">Lipoyl</keyword>
<dbReference type="Gene3D" id="3.30.559.10">
    <property type="entry name" value="Chloramphenicol acetyltransferase-like domain"/>
    <property type="match status" value="1"/>
</dbReference>
<feature type="compositionally biased region" description="Acidic residues" evidence="6">
    <location>
        <begin position="124"/>
        <end position="135"/>
    </location>
</feature>
<dbReference type="GO" id="GO:0006086">
    <property type="term" value="P:pyruvate decarboxylation to acetyl-CoA"/>
    <property type="evidence" value="ECO:0007669"/>
    <property type="project" value="InterPro"/>
</dbReference>
<keyword evidence="10" id="KW-1185">Reference proteome</keyword>
<dbReference type="OrthoDB" id="537444at2759"/>
<feature type="compositionally biased region" description="Low complexity" evidence="6">
    <location>
        <begin position="336"/>
        <end position="346"/>
    </location>
</feature>
<evidence type="ECO:0000313" key="10">
    <source>
        <dbReference type="Proteomes" id="UP000007264"/>
    </source>
</evidence>
<evidence type="ECO:0000256" key="6">
    <source>
        <dbReference type="SAM" id="MobiDB-lite"/>
    </source>
</evidence>
<dbReference type="EMBL" id="AGSI01000002">
    <property type="protein sequence ID" value="EIE26246.1"/>
    <property type="molecule type" value="Genomic_DNA"/>
</dbReference>
<comment type="caution">
    <text evidence="9">The sequence shown here is derived from an EMBL/GenBank/DDBJ whole genome shotgun (WGS) entry which is preliminary data.</text>
</comment>
<feature type="domain" description="Lipoyl-binding" evidence="7">
    <location>
        <begin position="148"/>
        <end position="224"/>
    </location>
</feature>
<dbReference type="InterPro" id="IPR045257">
    <property type="entry name" value="E2/Pdx1"/>
</dbReference>
<evidence type="ECO:0000256" key="5">
    <source>
        <dbReference type="RuleBase" id="RU361137"/>
    </source>
</evidence>
<evidence type="ECO:0000313" key="9">
    <source>
        <dbReference type="EMBL" id="EIE26246.1"/>
    </source>
</evidence>
<dbReference type="SUPFAM" id="SSF47005">
    <property type="entry name" value="Peripheral subunit-binding domain of 2-oxo acid dehydrogenase complex"/>
    <property type="match status" value="1"/>
</dbReference>
<dbReference type="InterPro" id="IPR011053">
    <property type="entry name" value="Single_hybrid_motif"/>
</dbReference>
<dbReference type="PANTHER" id="PTHR23151">
    <property type="entry name" value="DIHYDROLIPOAMIDE ACETYL/SUCCINYL-TRANSFERASE-RELATED"/>
    <property type="match status" value="1"/>
</dbReference>
<dbReference type="InterPro" id="IPR023213">
    <property type="entry name" value="CAT-like_dom_sf"/>
</dbReference>
<dbReference type="Gene3D" id="4.10.320.10">
    <property type="entry name" value="E3-binding domain"/>
    <property type="match status" value="1"/>
</dbReference>
<dbReference type="FunFam" id="3.30.559.10:FF:000003">
    <property type="entry name" value="Acetyltransferase component of pyruvate dehydrogenase complex"/>
    <property type="match status" value="1"/>
</dbReference>
<evidence type="ECO:0000256" key="1">
    <source>
        <dbReference type="ARBA" id="ARBA00007317"/>
    </source>
</evidence>
<gene>
    <name evidence="9" type="ORF">COCSUDRAFT_26915</name>
</gene>
<feature type="region of interest" description="Disordered" evidence="6">
    <location>
        <begin position="115"/>
        <end position="158"/>
    </location>
</feature>
<feature type="region of interest" description="Disordered" evidence="6">
    <location>
        <begin position="331"/>
        <end position="354"/>
    </location>
</feature>
<evidence type="ECO:0000259" key="7">
    <source>
        <dbReference type="PROSITE" id="PS50968"/>
    </source>
</evidence>
<dbReference type="Pfam" id="PF02817">
    <property type="entry name" value="E3_binding"/>
    <property type="match status" value="1"/>
</dbReference>
<dbReference type="InterPro" id="IPR006257">
    <property type="entry name" value="LAT1"/>
</dbReference>
<evidence type="ECO:0000256" key="2">
    <source>
        <dbReference type="ARBA" id="ARBA00022679"/>
    </source>
</evidence>
<protein>
    <recommendedName>
        <fullName evidence="5">Acetyltransferase component of pyruvate dehydrogenase complex</fullName>
        <ecNumber evidence="5">2.3.1.12</ecNumber>
    </recommendedName>
</protein>
<reference evidence="9 10" key="1">
    <citation type="journal article" date="2012" name="Genome Biol.">
        <title>The genome of the polar eukaryotic microalga coccomyxa subellipsoidea reveals traits of cold adaptation.</title>
        <authorList>
            <person name="Blanc G."/>
            <person name="Agarkova I."/>
            <person name="Grimwood J."/>
            <person name="Kuo A."/>
            <person name="Brueggeman A."/>
            <person name="Dunigan D."/>
            <person name="Gurnon J."/>
            <person name="Ladunga I."/>
            <person name="Lindquist E."/>
            <person name="Lucas S."/>
            <person name="Pangilinan J."/>
            <person name="Proschold T."/>
            <person name="Salamov A."/>
            <person name="Schmutz J."/>
            <person name="Weeks D."/>
            <person name="Yamada T."/>
            <person name="Claverie J.M."/>
            <person name="Grigoriev I."/>
            <person name="Van Etten J."/>
            <person name="Lomsadze A."/>
            <person name="Borodovsky M."/>
        </authorList>
    </citation>
    <scope>NUCLEOTIDE SEQUENCE [LARGE SCALE GENOMIC DNA]</scope>
    <source>
        <strain evidence="9 10">C-169</strain>
    </source>
</reference>
<dbReference type="Gene3D" id="2.40.50.100">
    <property type="match status" value="2"/>
</dbReference>